<comment type="caution">
    <text evidence="2">The sequence shown here is derived from an EMBL/GenBank/DDBJ whole genome shotgun (WGS) entry which is preliminary data.</text>
</comment>
<gene>
    <name evidence="2" type="ORF">D9613_006498</name>
</gene>
<organism evidence="2 3">
    <name type="scientific">Agrocybe pediades</name>
    <dbReference type="NCBI Taxonomy" id="84607"/>
    <lineage>
        <taxon>Eukaryota</taxon>
        <taxon>Fungi</taxon>
        <taxon>Dikarya</taxon>
        <taxon>Basidiomycota</taxon>
        <taxon>Agaricomycotina</taxon>
        <taxon>Agaricomycetes</taxon>
        <taxon>Agaricomycetidae</taxon>
        <taxon>Agaricales</taxon>
        <taxon>Agaricineae</taxon>
        <taxon>Strophariaceae</taxon>
        <taxon>Agrocybe</taxon>
    </lineage>
</organism>
<accession>A0A8H4VKD0</accession>
<sequence>MVQFRVYNLLVAVLFVLPALAAPLPEAGNIQRRQLADNELDARGPKFSLDPLLKGLDDALKNLGKKIVATSKRDHEENIVSRSPDPNSIEDAIFKNFDTAIENAIHKFNH</sequence>
<feature type="chain" id="PRO_5034712462" evidence="1">
    <location>
        <begin position="22"/>
        <end position="110"/>
    </location>
</feature>
<dbReference type="EMBL" id="JAACJL010000058">
    <property type="protein sequence ID" value="KAF4611084.1"/>
    <property type="molecule type" value="Genomic_DNA"/>
</dbReference>
<dbReference type="Proteomes" id="UP000521872">
    <property type="component" value="Unassembled WGS sequence"/>
</dbReference>
<keyword evidence="3" id="KW-1185">Reference proteome</keyword>
<evidence type="ECO:0000256" key="1">
    <source>
        <dbReference type="SAM" id="SignalP"/>
    </source>
</evidence>
<keyword evidence="1" id="KW-0732">Signal</keyword>
<reference evidence="2 3" key="1">
    <citation type="submission" date="2019-12" db="EMBL/GenBank/DDBJ databases">
        <authorList>
            <person name="Floudas D."/>
            <person name="Bentzer J."/>
            <person name="Ahren D."/>
            <person name="Johansson T."/>
            <person name="Persson P."/>
            <person name="Tunlid A."/>
        </authorList>
    </citation>
    <scope>NUCLEOTIDE SEQUENCE [LARGE SCALE GENOMIC DNA]</scope>
    <source>
        <strain evidence="2 3">CBS 102.39</strain>
    </source>
</reference>
<proteinExistence type="predicted"/>
<evidence type="ECO:0000313" key="3">
    <source>
        <dbReference type="Proteomes" id="UP000521872"/>
    </source>
</evidence>
<feature type="signal peptide" evidence="1">
    <location>
        <begin position="1"/>
        <end position="21"/>
    </location>
</feature>
<evidence type="ECO:0000313" key="2">
    <source>
        <dbReference type="EMBL" id="KAF4611084.1"/>
    </source>
</evidence>
<protein>
    <submittedName>
        <fullName evidence="2">Uncharacterized protein</fullName>
    </submittedName>
</protein>
<name>A0A8H4VKD0_9AGAR</name>
<dbReference type="AlphaFoldDB" id="A0A8H4VKD0"/>